<evidence type="ECO:0000313" key="3">
    <source>
        <dbReference type="EMBL" id="BBM83216.1"/>
    </source>
</evidence>
<organism evidence="3 4">
    <name type="scientific">Uabimicrobium amorphum</name>
    <dbReference type="NCBI Taxonomy" id="2596890"/>
    <lineage>
        <taxon>Bacteria</taxon>
        <taxon>Pseudomonadati</taxon>
        <taxon>Planctomycetota</taxon>
        <taxon>Candidatus Uabimicrobiia</taxon>
        <taxon>Candidatus Uabimicrobiales</taxon>
        <taxon>Candidatus Uabimicrobiaceae</taxon>
        <taxon>Candidatus Uabimicrobium</taxon>
    </lineage>
</organism>
<dbReference type="InterPro" id="IPR024705">
    <property type="entry name" value="Ssp411"/>
</dbReference>
<reference evidence="3 4" key="1">
    <citation type="submission" date="2019-08" db="EMBL/GenBank/DDBJ databases">
        <title>Complete genome sequence of Candidatus Uab amorphum.</title>
        <authorList>
            <person name="Shiratori T."/>
            <person name="Suzuki S."/>
            <person name="Kakizawa Y."/>
            <person name="Ishida K."/>
        </authorList>
    </citation>
    <scope>NUCLEOTIDE SEQUENCE [LARGE SCALE GENOMIC DNA]</scope>
    <source>
        <strain evidence="3 4">SRT547</strain>
    </source>
</reference>
<dbReference type="PANTHER" id="PTHR42899">
    <property type="entry name" value="SPERMATOGENESIS-ASSOCIATED PROTEIN 20"/>
    <property type="match status" value="1"/>
</dbReference>
<dbReference type="KEGG" id="uam:UABAM_01567"/>
<keyword evidence="1" id="KW-0732">Signal</keyword>
<dbReference type="OrthoDB" id="9762614at2"/>
<dbReference type="GO" id="GO:0005975">
    <property type="term" value="P:carbohydrate metabolic process"/>
    <property type="evidence" value="ECO:0007669"/>
    <property type="project" value="InterPro"/>
</dbReference>
<name>A0A5S9IKP6_UABAM</name>
<dbReference type="SUPFAM" id="SSF48208">
    <property type="entry name" value="Six-hairpin glycosidases"/>
    <property type="match status" value="1"/>
</dbReference>
<proteinExistence type="predicted"/>
<dbReference type="CDD" id="cd02955">
    <property type="entry name" value="SSP411"/>
    <property type="match status" value="1"/>
</dbReference>
<gene>
    <name evidence="3" type="ORF">UABAM_01567</name>
</gene>
<evidence type="ECO:0000256" key="1">
    <source>
        <dbReference type="SAM" id="SignalP"/>
    </source>
</evidence>
<dbReference type="InterPro" id="IPR036249">
    <property type="entry name" value="Thioredoxin-like_sf"/>
</dbReference>
<feature type="signal peptide" evidence="1">
    <location>
        <begin position="1"/>
        <end position="22"/>
    </location>
</feature>
<feature type="domain" description="Spermatogenesis-associated protein 20-like TRX" evidence="2">
    <location>
        <begin position="41"/>
        <end position="196"/>
    </location>
</feature>
<evidence type="ECO:0000313" key="4">
    <source>
        <dbReference type="Proteomes" id="UP000326354"/>
    </source>
</evidence>
<dbReference type="EMBL" id="AP019860">
    <property type="protein sequence ID" value="BBM83216.1"/>
    <property type="molecule type" value="Genomic_DNA"/>
</dbReference>
<evidence type="ECO:0000259" key="2">
    <source>
        <dbReference type="Pfam" id="PF03190"/>
    </source>
</evidence>
<dbReference type="Gene3D" id="3.40.30.10">
    <property type="entry name" value="Glutaredoxin"/>
    <property type="match status" value="1"/>
</dbReference>
<protein>
    <submittedName>
        <fullName evidence="3">Thioredoxin domain-containing protein</fullName>
    </submittedName>
</protein>
<accession>A0A5S9IKP6</accession>
<keyword evidence="4" id="KW-1185">Reference proteome</keyword>
<dbReference type="InterPro" id="IPR004879">
    <property type="entry name" value="Ssp411-like_TRX"/>
</dbReference>
<dbReference type="SUPFAM" id="SSF52833">
    <property type="entry name" value="Thioredoxin-like"/>
    <property type="match status" value="1"/>
</dbReference>
<dbReference type="AlphaFoldDB" id="A0A5S9IKP6"/>
<dbReference type="InterPro" id="IPR008928">
    <property type="entry name" value="6-hairpin_glycosidase_sf"/>
</dbReference>
<dbReference type="PANTHER" id="PTHR42899:SF1">
    <property type="entry name" value="SPERMATOGENESIS-ASSOCIATED PROTEIN 20"/>
    <property type="match status" value="1"/>
</dbReference>
<dbReference type="PIRSF" id="PIRSF006402">
    <property type="entry name" value="UCP006402_thioredoxin"/>
    <property type="match status" value="1"/>
</dbReference>
<sequence>MPIVRNKYLLVCLLFFLTNCSAQNDYDNNKQKKNSQMQTSKNELAQESSPYLLQHKNNPVHWQPWGEKAFHMAKKRDVPIIVSIGYSTCHWCHVMEHEVFEDQEAAEMMNKWFVCVKVDREERPEVDDIYMSAVHAMNQRGGWPLNVIITPEGKPFFGGTFFPKEQWMKLLKAIHDAWTTERKKVDEIANGLTKFLQENEEQTQSEIPVSIWEDLQKNLRTYYDEKDPAWGRAPKFPSAQMLRLVLLLKEGKEVKQQALDILTTMQDSGLHDLVGGGFHRYSTDKIWRVPHFEKMLYDNALLAVAYFIAGDQYKRNDLTRTGERILDYMLRDLRVKSGEKFIGYACAEDADDPNGEGSFYAWNKELLSQVLSDKEAQALAEDWNVTKGEVHKNDFGHKEPVTSHIPFPRGSSLKEDFHSPESIAKRLSWEQHYAALLKKREERPRPHLDDKVLTSWNGLALSAFAHGARLTQKQKYITATRELASVLLGRHKKDGLLRLPHIAAFINDYGFLLCGLMDAFDALGDVDLVLSAEKIAIEASENFAHKGGGFYSTVDNRDDLIMRSRILYDNAYPSGNSAMALGLVRLWNVTGNEKFKATARASIEVLGKSASKICISLGTLLTAHLALQRGEMTIVITGAGEEKEALLKACRKNHYLATVIDLEKTKKQKWKILEAYKDIRKTTAVFCVGKTCLQPATTEKEIEKLLTEYSKFLRY</sequence>
<dbReference type="Proteomes" id="UP000326354">
    <property type="component" value="Chromosome"/>
</dbReference>
<feature type="chain" id="PRO_5025034394" evidence="1">
    <location>
        <begin position="23"/>
        <end position="715"/>
    </location>
</feature>
<dbReference type="Pfam" id="PF03190">
    <property type="entry name" value="Thioredox_DsbH"/>
    <property type="match status" value="1"/>
</dbReference>